<dbReference type="InterPro" id="IPR011989">
    <property type="entry name" value="ARM-like"/>
</dbReference>
<keyword evidence="3" id="KW-1185">Reference proteome</keyword>
<dbReference type="InParanoid" id="A0A409YG43"/>
<protein>
    <submittedName>
        <fullName evidence="2">Uncharacterized protein</fullName>
    </submittedName>
</protein>
<dbReference type="Gene3D" id="1.25.10.10">
    <property type="entry name" value="Leucine-rich Repeat Variant"/>
    <property type="match status" value="2"/>
</dbReference>
<accession>A0A409YG43</accession>
<evidence type="ECO:0000256" key="1">
    <source>
        <dbReference type="SAM" id="MobiDB-lite"/>
    </source>
</evidence>
<evidence type="ECO:0000313" key="3">
    <source>
        <dbReference type="Proteomes" id="UP000284842"/>
    </source>
</evidence>
<dbReference type="SUPFAM" id="SSF48371">
    <property type="entry name" value="ARM repeat"/>
    <property type="match status" value="1"/>
</dbReference>
<dbReference type="Proteomes" id="UP000284842">
    <property type="component" value="Unassembled WGS sequence"/>
</dbReference>
<dbReference type="EMBL" id="NHTK01001196">
    <property type="protein sequence ID" value="PPR01989.1"/>
    <property type="molecule type" value="Genomic_DNA"/>
</dbReference>
<sequence length="1341" mass="148834">MEQYGSDIQERVSVTSDASTPYVPLERQDFPAIFQALKSADADTWNESLNKLNSFLENQNEFAVENLDVIDLPMLFEVASTTTDETLRSCLLEFVGTFSSLSSDALSKTIPFLPKLVALLATGNVLDLHLILSILEEISTQHPSTEEDILQELTTLYSPLTSMKSEADVEEPRMVALIETFENCLVFDRSTLIPIFTKASVVDAVLATCLCNYSKAHASLISCCSQMMEHLSEIDNNLPDETERGNTAAFIFGVFRHLVCDKDEEVAKAAASFIGEDRNELNGLMRIMFSDSLDAIKSLVLQIALKPLHTVGVPCEYALLRFIEGEEEDETKQAVKTVFAKLWSDEDVLVDTKLQVIRGLIDSFTDLRKIAIDNGLCDFVINIGCQKSDHDQTISALVNTIIIFLVVEPISHFVCIKTLLDKGMESEQYIGSVLIDMEGALQYFVDLLVENGPSDVRKLAGSILARTLDSYNDGVSRREAAAKFLTSSATRPKLLSLLDSDNVEIVNAGLHLLGEILSGEPGFSFRDEDEPEAPCPSKDIIVSKELVEKTVQLLKSPPIAVEALYLLSQFTWEYKRGFELLKTAFEAVVPTADVFFFQSLYGEYVNRHTGRQRRVIAEAAFKAGGLQRVFALLEQDYTTVEARRAAVESVRVLLAADSADVAVGRKSARLAHVVAVLLTDDTVESLKVARFMIRLLSYSFADADADSIDLDAWKGEITSETVQQLMKWAGKGPDVVDVHAEEEADDEDIIAKRQKASQDYEEVLSAVAEILKGLRSILTGFYSEIIPPIIQASVARDIFEPSDLLEFMRTFITKDDECMQPLVKAIQDVLSTSQTPEFDKYYSWISSDPTMCSAFYKAGIMDYILKAYDKEPEKKDSKEGQIGEEKEIEEIEEKRADGEGEDEENEDEDVDGGDDEDEIGHLPIKLLAHIAEHIDDADDLKHIQDAFIAHDKAVSHALRFARNRDSIYDAQEVTRNLYFLAKDNQTCIDVLAKSNLYDDLIDLIPNEEVSLGRIGLLIALLAHTAPTNKLTKALTPIMKGNGPHDRKDVMELMQTLFDGSSAGKEAVLNTKPVKFVKKCLNANEIDLREVALTLLGSLFVAGSPEASDFIRLISKQIREQKEPLPKALEVLRTVLSEERAAAVVQSGLIDPLFKIAVESPASVGDMDVLVRSFGDLASLDGCRSTVVSLIKDHIGSEDALEQESSWGISHLVRQWLWTGGSGISVFVEAGGFDYALKLMHADNLYHNVKGAVLVESLAYYDDLRDQVQPWLTERQIPALLLQIQAKCLEQSTLDVAVDAKEDETPGQFKERVNLAKRWYETLSTTVKIVNGEIIEGYSPTF</sequence>
<feature type="region of interest" description="Disordered" evidence="1">
    <location>
        <begin position="874"/>
        <end position="916"/>
    </location>
</feature>
<feature type="compositionally biased region" description="Basic and acidic residues" evidence="1">
    <location>
        <begin position="874"/>
        <end position="885"/>
    </location>
</feature>
<gene>
    <name evidence="2" type="ORF">CVT24_011116</name>
</gene>
<dbReference type="InterPro" id="IPR016024">
    <property type="entry name" value="ARM-type_fold"/>
</dbReference>
<name>A0A409YG43_9AGAR</name>
<feature type="compositionally biased region" description="Acidic residues" evidence="1">
    <location>
        <begin position="899"/>
        <end position="916"/>
    </location>
</feature>
<dbReference type="OrthoDB" id="2960366at2759"/>
<comment type="caution">
    <text evidence="2">The sequence shown here is derived from an EMBL/GenBank/DDBJ whole genome shotgun (WGS) entry which is preliminary data.</text>
</comment>
<organism evidence="2 3">
    <name type="scientific">Panaeolus cyanescens</name>
    <dbReference type="NCBI Taxonomy" id="181874"/>
    <lineage>
        <taxon>Eukaryota</taxon>
        <taxon>Fungi</taxon>
        <taxon>Dikarya</taxon>
        <taxon>Basidiomycota</taxon>
        <taxon>Agaricomycotina</taxon>
        <taxon>Agaricomycetes</taxon>
        <taxon>Agaricomycetidae</taxon>
        <taxon>Agaricales</taxon>
        <taxon>Agaricineae</taxon>
        <taxon>Galeropsidaceae</taxon>
        <taxon>Panaeolus</taxon>
    </lineage>
</organism>
<reference evidence="2 3" key="1">
    <citation type="journal article" date="2018" name="Evol. Lett.">
        <title>Horizontal gene cluster transfer increased hallucinogenic mushroom diversity.</title>
        <authorList>
            <person name="Reynolds H.T."/>
            <person name="Vijayakumar V."/>
            <person name="Gluck-Thaler E."/>
            <person name="Korotkin H.B."/>
            <person name="Matheny P.B."/>
            <person name="Slot J.C."/>
        </authorList>
    </citation>
    <scope>NUCLEOTIDE SEQUENCE [LARGE SCALE GENOMIC DNA]</scope>
    <source>
        <strain evidence="2 3">2629</strain>
    </source>
</reference>
<evidence type="ECO:0000313" key="2">
    <source>
        <dbReference type="EMBL" id="PPR01989.1"/>
    </source>
</evidence>
<proteinExistence type="predicted"/>